<evidence type="ECO:0000313" key="2">
    <source>
        <dbReference type="EMBL" id="MDW9253885.1"/>
    </source>
</evidence>
<sequence>MAPGGHGIVGLLRGDGDWTDNSAAAHSSSAGSRLQPRMA</sequence>
<accession>A0AAW9CS98</accession>
<proteinExistence type="predicted"/>
<organism evidence="2 3">
    <name type="scientific">Burkholderia thailandensis</name>
    <dbReference type="NCBI Taxonomy" id="57975"/>
    <lineage>
        <taxon>Bacteria</taxon>
        <taxon>Pseudomonadati</taxon>
        <taxon>Pseudomonadota</taxon>
        <taxon>Betaproteobacteria</taxon>
        <taxon>Burkholderiales</taxon>
        <taxon>Burkholderiaceae</taxon>
        <taxon>Burkholderia</taxon>
        <taxon>pseudomallei group</taxon>
    </lineage>
</organism>
<comment type="caution">
    <text evidence="2">The sequence shown here is derived from an EMBL/GenBank/DDBJ whole genome shotgun (WGS) entry which is preliminary data.</text>
</comment>
<feature type="compositionally biased region" description="Low complexity" evidence="1">
    <location>
        <begin position="22"/>
        <end position="32"/>
    </location>
</feature>
<evidence type="ECO:0000313" key="3">
    <source>
        <dbReference type="Proteomes" id="UP001272137"/>
    </source>
</evidence>
<feature type="region of interest" description="Disordered" evidence="1">
    <location>
        <begin position="1"/>
        <end position="39"/>
    </location>
</feature>
<reference evidence="2" key="1">
    <citation type="submission" date="2018-08" db="EMBL/GenBank/DDBJ databases">
        <title>Identification of Burkholderia cepacia strains that express a Burkholderia pseudomallei-like capsular polysaccharide.</title>
        <authorList>
            <person name="Burtnick M.N."/>
            <person name="Vongsouvath M."/>
            <person name="Newton P."/>
            <person name="Wuthiekanun V."/>
            <person name="Limmathurotsakul D."/>
            <person name="Brett P.J."/>
            <person name="Chantratita N."/>
            <person name="Dance D.A."/>
        </authorList>
    </citation>
    <scope>NUCLEOTIDE SEQUENCE</scope>
    <source>
        <strain evidence="2">SBXCC001</strain>
    </source>
</reference>
<protein>
    <submittedName>
        <fullName evidence="2">Uncharacterized protein</fullName>
    </submittedName>
</protein>
<evidence type="ECO:0000256" key="1">
    <source>
        <dbReference type="SAM" id="MobiDB-lite"/>
    </source>
</evidence>
<name>A0AAW9CS98_BURTH</name>
<dbReference type="AlphaFoldDB" id="A0AAW9CS98"/>
<gene>
    <name evidence="2" type="ORF">C7S16_1533</name>
</gene>
<dbReference type="EMBL" id="QXCT01000002">
    <property type="protein sequence ID" value="MDW9253885.1"/>
    <property type="molecule type" value="Genomic_DNA"/>
</dbReference>
<dbReference type="Proteomes" id="UP001272137">
    <property type="component" value="Unassembled WGS sequence"/>
</dbReference>